<dbReference type="Pfam" id="PF25053">
    <property type="entry name" value="DUF7791"/>
    <property type="match status" value="1"/>
</dbReference>
<dbReference type="OrthoDB" id="443402at2759"/>
<dbReference type="PANTHER" id="PTHR10039:SF5">
    <property type="entry name" value="NACHT DOMAIN-CONTAINING PROTEIN"/>
    <property type="match status" value="1"/>
</dbReference>
<evidence type="ECO:0000313" key="5">
    <source>
        <dbReference type="Proteomes" id="UP000785200"/>
    </source>
</evidence>
<dbReference type="InterPro" id="IPR036770">
    <property type="entry name" value="Ankyrin_rpt-contain_sf"/>
</dbReference>
<dbReference type="SUPFAM" id="SSF52540">
    <property type="entry name" value="P-loop containing nucleoside triphosphate hydrolases"/>
    <property type="match status" value="1"/>
</dbReference>
<dbReference type="InterPro" id="IPR056693">
    <property type="entry name" value="DUF7791"/>
</dbReference>
<dbReference type="Gene3D" id="1.25.40.20">
    <property type="entry name" value="Ankyrin repeat-containing domain"/>
    <property type="match status" value="1"/>
</dbReference>
<accession>A0A9P6VRI7</accession>
<dbReference type="PANTHER" id="PTHR10039">
    <property type="entry name" value="AMELOGENIN"/>
    <property type="match status" value="1"/>
</dbReference>
<dbReference type="AlphaFoldDB" id="A0A9P6VRI7"/>
<name>A0A9P6VRI7_9HELO</name>
<feature type="domain" description="Nephrocystin 3-like N-terminal" evidence="2">
    <location>
        <begin position="303"/>
        <end position="474"/>
    </location>
</feature>
<protein>
    <recommendedName>
        <fullName evidence="6">NACHT domain-containing protein</fullName>
    </recommendedName>
</protein>
<sequence length="1013" mass="115654">MDALTALSLAGTIVQFVDFGRKILGDYQHFYDSASGALPVNEELELITRELFDVVIKLGRPLHHGNVAPSSEQLAEYQALQKLCASCREVADELLAVLNGIKVKGRRQAWNSFREAIKAAWTRKEVQALSGRLDAFWKAIETHIMLGLRTSTHLIAIQQSERFDDLDNQTRNILIALLDGKDVYAQNLRDQTMAVAQMLNRTEAVLQDQHDKTRALIVDAMNVSDVLAKATGEYDISTERKKAILLQKKDEDIKVIVGDRILERLWFQSMRSRQGEVVEAHRQTFAWLFRSGLQRPTEPGGSGFVHWLESGSGIYWINGKAGSGKSTLMRYICESEETRKRLLTWAGMTPLTMGIFFFWNSGTIEQRSQIGLLRSLLHDVLSRHTELIPIVMPSVWARTYSHEIRPSSYDTPEVLTMELLTKAFKALVKQDLVPMKLCLFIDGLDEYEGDPADLADLFIDLGTSDRVKACLSSRPMVAYEYAFKTSSIIRLQNLTFEDIRLYVDDKLHANRRYQQLALQESEEAPALVEEIVTKADGVFLWVKLVVKSILIGLGNRDEIVDLQRRLRELPSDLEALFRNMLIDRIDAFYQTKASMVFQMVRASRECNDVLERFGEMPVPLTLFALSLADDNDPHLAMTSPIRPFTELEVSIRSNTMEDKLKSRCAGLLEVQGTSGEIPNASRLDIAKAGGKLQYLHRTVKDYLEQPSVWSTITIKTESLAFDPNISLLKSCLLQMKAAHLQGKKIIPESIWRCVSLGLEYSRQVELSHNPAYVPLLEQLDLVMTYLLEQTGHTYTGHWSRHYHPFETRPFEWYDTTKAVAVEYGLCAYLEHCLSQSSNNACEKKGRPLLDYAVSQNRKQRYPISPEVISVLLRHRADPNLRWGILEKSTPWENALMYAYSVQYKLEVTNLGTQEFVKRKPRQSVVYDLLRILVAFIQHGADVNASFKITIGRDALNERRPVLFVVNEVFARWYPEESAEIQHLLRRKGASEEIVSDFRFYGLFAWNTVKSRIW</sequence>
<reference evidence="4" key="1">
    <citation type="submission" date="2019-07" db="EMBL/GenBank/DDBJ databases">
        <title>Hyphodiscus hymeniophilus genome sequencing and assembly.</title>
        <authorList>
            <person name="Kramer G."/>
            <person name="Nodwell J."/>
        </authorList>
    </citation>
    <scope>NUCLEOTIDE SEQUENCE</scope>
    <source>
        <strain evidence="4">ATCC 34498</strain>
    </source>
</reference>
<evidence type="ECO:0008006" key="6">
    <source>
        <dbReference type="Google" id="ProtNLM"/>
    </source>
</evidence>
<proteinExistence type="predicted"/>
<dbReference type="InterPro" id="IPR056884">
    <property type="entry name" value="NPHP3-like_N"/>
</dbReference>
<gene>
    <name evidence="4" type="ORF">D0Z07_0177</name>
</gene>
<keyword evidence="1" id="KW-0677">Repeat</keyword>
<feature type="domain" description="DUF7791" evidence="3">
    <location>
        <begin position="584"/>
        <end position="741"/>
    </location>
</feature>
<dbReference type="InterPro" id="IPR027417">
    <property type="entry name" value="P-loop_NTPase"/>
</dbReference>
<evidence type="ECO:0000256" key="1">
    <source>
        <dbReference type="ARBA" id="ARBA00022737"/>
    </source>
</evidence>
<organism evidence="4 5">
    <name type="scientific">Hyphodiscus hymeniophilus</name>
    <dbReference type="NCBI Taxonomy" id="353542"/>
    <lineage>
        <taxon>Eukaryota</taxon>
        <taxon>Fungi</taxon>
        <taxon>Dikarya</taxon>
        <taxon>Ascomycota</taxon>
        <taxon>Pezizomycotina</taxon>
        <taxon>Leotiomycetes</taxon>
        <taxon>Helotiales</taxon>
        <taxon>Hyphodiscaceae</taxon>
        <taxon>Hyphodiscus</taxon>
    </lineage>
</organism>
<keyword evidence="5" id="KW-1185">Reference proteome</keyword>
<evidence type="ECO:0000259" key="2">
    <source>
        <dbReference type="Pfam" id="PF24883"/>
    </source>
</evidence>
<evidence type="ECO:0000259" key="3">
    <source>
        <dbReference type="Pfam" id="PF25053"/>
    </source>
</evidence>
<dbReference type="EMBL" id="VNKQ01000002">
    <property type="protein sequence ID" value="KAG0652892.1"/>
    <property type="molecule type" value="Genomic_DNA"/>
</dbReference>
<dbReference type="Proteomes" id="UP000785200">
    <property type="component" value="Unassembled WGS sequence"/>
</dbReference>
<dbReference type="Pfam" id="PF24883">
    <property type="entry name" value="NPHP3_N"/>
    <property type="match status" value="1"/>
</dbReference>
<comment type="caution">
    <text evidence="4">The sequence shown here is derived from an EMBL/GenBank/DDBJ whole genome shotgun (WGS) entry which is preliminary data.</text>
</comment>
<evidence type="ECO:0000313" key="4">
    <source>
        <dbReference type="EMBL" id="KAG0652892.1"/>
    </source>
</evidence>